<dbReference type="Proteomes" id="UP000431401">
    <property type="component" value="Unassembled WGS sequence"/>
</dbReference>
<evidence type="ECO:0000256" key="3">
    <source>
        <dbReference type="SAM" id="MobiDB-lite"/>
    </source>
</evidence>
<evidence type="ECO:0000313" key="6">
    <source>
        <dbReference type="EMBL" id="MQY27528.1"/>
    </source>
</evidence>
<dbReference type="InterPro" id="IPR050194">
    <property type="entry name" value="Glycosyltransferase_grp1"/>
</dbReference>
<sequence length="436" mass="46727">MHIALFSDFHPDTLGGAQTALRALSAGLRNAGHRVTVFCPPATNSGGAETADATGADIRRPVDPVNGTGVPDVVRLRAQPFSMANGLPIVLPTRAVTRTIDAAFTAGAPVDVVHALTTYGCGVAAVRAARRHGLPLVQTLQSRDDTVIEKYSPAPYFSALTMRLLHGHYLPGPAVPRGLGIGRTTRLAWRPLLAHAAAADRVVAPSRHFATRLSRHGVRTPIDVVSNGISDELLDGILGGARDDNENATRRTDPAPAGPLRMVWCGRLSAEKRPLEAIELVRLTADCVLDLYGTGPLLDRARAVIAQDRLGDRVRLHGEVTQAECLRAMRAADLLLLTSDCDTQGMVLLEAVATTLPVLFCDPDLSETLPAGGACATDGSIHAMAATLRELIRDRSRIDHLRTALAPFRDEPRQSRHLNHMLTVYKQAQQRGPTSL</sequence>
<dbReference type="Gene3D" id="3.40.50.2000">
    <property type="entry name" value="Glycogen Phosphorylase B"/>
    <property type="match status" value="2"/>
</dbReference>
<comment type="caution">
    <text evidence="6">The sequence shown here is derived from an EMBL/GenBank/DDBJ whole genome shotgun (WGS) entry which is preliminary data.</text>
</comment>
<feature type="domain" description="Glycosyl transferase family 1" evidence="4">
    <location>
        <begin position="254"/>
        <end position="397"/>
    </location>
</feature>
<dbReference type="PANTHER" id="PTHR45947">
    <property type="entry name" value="SULFOQUINOVOSYL TRANSFERASE SQD2"/>
    <property type="match status" value="1"/>
</dbReference>
<dbReference type="PANTHER" id="PTHR45947:SF3">
    <property type="entry name" value="SULFOQUINOVOSYL TRANSFERASE SQD2"/>
    <property type="match status" value="1"/>
</dbReference>
<name>A0A7K0DPK5_9NOCA</name>
<accession>A0A7K0DPK5</accession>
<dbReference type="GO" id="GO:1901137">
    <property type="term" value="P:carbohydrate derivative biosynthetic process"/>
    <property type="evidence" value="ECO:0007669"/>
    <property type="project" value="UniProtKB-ARBA"/>
</dbReference>
<protein>
    <submittedName>
        <fullName evidence="6">Uncharacterized protein</fullName>
    </submittedName>
</protein>
<dbReference type="Pfam" id="PF00534">
    <property type="entry name" value="Glycos_transf_1"/>
    <property type="match status" value="1"/>
</dbReference>
<dbReference type="InterPro" id="IPR028098">
    <property type="entry name" value="Glyco_trans_4-like_N"/>
</dbReference>
<dbReference type="EMBL" id="WEGI01000006">
    <property type="protein sequence ID" value="MQY27528.1"/>
    <property type="molecule type" value="Genomic_DNA"/>
</dbReference>
<evidence type="ECO:0000259" key="4">
    <source>
        <dbReference type="Pfam" id="PF00534"/>
    </source>
</evidence>
<feature type="region of interest" description="Disordered" evidence="3">
    <location>
        <begin position="44"/>
        <end position="64"/>
    </location>
</feature>
<dbReference type="GO" id="GO:0016757">
    <property type="term" value="F:glycosyltransferase activity"/>
    <property type="evidence" value="ECO:0007669"/>
    <property type="project" value="UniProtKB-KW"/>
</dbReference>
<evidence type="ECO:0000256" key="1">
    <source>
        <dbReference type="ARBA" id="ARBA00022676"/>
    </source>
</evidence>
<keyword evidence="1" id="KW-0328">Glycosyltransferase</keyword>
<feature type="compositionally biased region" description="Low complexity" evidence="3">
    <location>
        <begin position="46"/>
        <end position="56"/>
    </location>
</feature>
<organism evidence="6 7">
    <name type="scientific">Nocardia aurantia</name>
    <dbReference type="NCBI Taxonomy" id="2585199"/>
    <lineage>
        <taxon>Bacteria</taxon>
        <taxon>Bacillati</taxon>
        <taxon>Actinomycetota</taxon>
        <taxon>Actinomycetes</taxon>
        <taxon>Mycobacteriales</taxon>
        <taxon>Nocardiaceae</taxon>
        <taxon>Nocardia</taxon>
    </lineage>
</organism>
<proteinExistence type="predicted"/>
<feature type="domain" description="Glycosyltransferase subfamily 4-like N-terminal" evidence="5">
    <location>
        <begin position="15"/>
        <end position="232"/>
    </location>
</feature>
<gene>
    <name evidence="6" type="ORF">NRB56_31110</name>
</gene>
<reference evidence="6 7" key="1">
    <citation type="submission" date="2019-10" db="EMBL/GenBank/DDBJ databases">
        <title>Nocardia macrotermitis sp. nov. and Nocardia aurantia sp. nov., isolated from the gut of fungus growing-termite Macrotermes natalensis.</title>
        <authorList>
            <person name="Benndorf R."/>
            <person name="Schwitalla J."/>
            <person name="Martin K."/>
            <person name="De Beer W."/>
            <person name="Kaster A.-K."/>
            <person name="Vollmers J."/>
            <person name="Poulsen M."/>
            <person name="Beemelmanns C."/>
        </authorList>
    </citation>
    <scope>NUCLEOTIDE SEQUENCE [LARGE SCALE GENOMIC DNA]</scope>
    <source>
        <strain evidence="6 7">RB56</strain>
    </source>
</reference>
<dbReference type="Pfam" id="PF13439">
    <property type="entry name" value="Glyco_transf_4"/>
    <property type="match status" value="1"/>
</dbReference>
<dbReference type="SUPFAM" id="SSF53756">
    <property type="entry name" value="UDP-Glycosyltransferase/glycogen phosphorylase"/>
    <property type="match status" value="1"/>
</dbReference>
<keyword evidence="7" id="KW-1185">Reference proteome</keyword>
<evidence type="ECO:0000259" key="5">
    <source>
        <dbReference type="Pfam" id="PF13439"/>
    </source>
</evidence>
<evidence type="ECO:0000313" key="7">
    <source>
        <dbReference type="Proteomes" id="UP000431401"/>
    </source>
</evidence>
<dbReference type="InterPro" id="IPR001296">
    <property type="entry name" value="Glyco_trans_1"/>
</dbReference>
<dbReference type="GO" id="GO:1903509">
    <property type="term" value="P:liposaccharide metabolic process"/>
    <property type="evidence" value="ECO:0007669"/>
    <property type="project" value="UniProtKB-ARBA"/>
</dbReference>
<keyword evidence="2" id="KW-0808">Transferase</keyword>
<dbReference type="AlphaFoldDB" id="A0A7K0DPK5"/>
<evidence type="ECO:0000256" key="2">
    <source>
        <dbReference type="ARBA" id="ARBA00022679"/>
    </source>
</evidence>